<feature type="region of interest" description="Disordered" evidence="17">
    <location>
        <begin position="525"/>
        <end position="604"/>
    </location>
</feature>
<keyword evidence="6" id="KW-1017">Isopeptide bond</keyword>
<evidence type="ECO:0000256" key="6">
    <source>
        <dbReference type="ARBA" id="ARBA00022499"/>
    </source>
</evidence>
<comment type="similarity">
    <text evidence="3 15 16">Belongs to the cullin family.</text>
</comment>
<dbReference type="FunFam" id="1.20.1310.10:FF:000024">
    <property type="entry name" value="Cullin-4 like"/>
    <property type="match status" value="1"/>
</dbReference>
<dbReference type="InterPro" id="IPR036317">
    <property type="entry name" value="Cullin_homology_sf"/>
</dbReference>
<dbReference type="InterPro" id="IPR036388">
    <property type="entry name" value="WH-like_DNA-bd_sf"/>
</dbReference>
<dbReference type="Gene3D" id="3.30.230.130">
    <property type="entry name" value="Cullin, Chain C, Domain 2"/>
    <property type="match status" value="1"/>
</dbReference>
<dbReference type="InterPro" id="IPR036390">
    <property type="entry name" value="WH_DNA-bd_sf"/>
</dbReference>
<feature type="compositionally biased region" description="Polar residues" evidence="17">
    <location>
        <begin position="500"/>
        <end position="512"/>
    </location>
</feature>
<evidence type="ECO:0000256" key="11">
    <source>
        <dbReference type="ARBA" id="ARBA00022833"/>
    </source>
</evidence>
<comment type="caution">
    <text evidence="21">The sequence shown here is derived from an EMBL/GenBank/DDBJ whole genome shotgun (WGS) entry which is preliminary data.</text>
</comment>
<keyword evidence="10" id="KW-0833">Ubl conjugation pathway</keyword>
<dbReference type="PROSITE" id="PS50179">
    <property type="entry name" value="VHS"/>
    <property type="match status" value="1"/>
</dbReference>
<feature type="region of interest" description="Disordered" evidence="17">
    <location>
        <begin position="768"/>
        <end position="789"/>
    </location>
</feature>
<dbReference type="PROSITE" id="PS50330">
    <property type="entry name" value="UIM"/>
    <property type="match status" value="1"/>
</dbReference>
<dbReference type="FunFam" id="1.10.10.10:FF:000050">
    <property type="entry name" value="Cullin 4B"/>
    <property type="match status" value="1"/>
</dbReference>
<dbReference type="Pfam" id="PF01363">
    <property type="entry name" value="FYVE"/>
    <property type="match status" value="1"/>
</dbReference>
<sequence>MNWLRSSPIDEQVDKATSENLPVGTEDLALNLEICDQIRSKQVSPKDAAKALKRRISHKNPNVQLLALGLTDACVKNGGQHFLVEVASRDFIDNLMSVLKTPAGCNPEVKNKILMLIQTWGRLFRGKQDLGYVCDTYMILQHEGYQFPPADNVGAALVETAAPPDWTDSDVCTRCRTAFTITNRKHHCRACGSTFCGQCSSKTTPLPHLGINQDVRVCDGCWMKKKMGGKGTAVQDGNGSGGFVSIANTSKQPVTSSFSNASSSAAISSHEDDDEELRKAIELSLKEADSRPGYVAPSSARKEPESIKKLTASSSEEENDADLLAAIEASLRESTLNTSSSSHVLQSDQRPSAYAAYTYSTKPESTTDPARGITETEKENIEMFSTLVDKIQMMNGDVAGNREVQALYEQISKLQAKVALSIEEADKKQKEAIQFNDQIDQAVRMYDHLLQERLNATYQNRMNVNNYGQPGLQQQVDGPLAGYNGSSPQAGHVYTGPDNRYNQYSPGTPYNQQSASLFALQGPYQFQSTQPPTTAPFNVPSLSTGPSGPEFASAPFASAPPPGQPGVPQAPYQPPQDPYYASAPVSYALTPPGGQSGGQLHQHGYGSMAVPLQAAPIDQIGQAPYAPYKASSSKKRKSSSFAARPSESASGEGPSSSTLSHSTSSALRSTPTSHNSISSSPSPSSSSSSSTALPFKVLPTNSLENSFARARELEDTKRRRTTISKDSTLSNTKSSNNLNNLNSDSSMSVDSHSTYFVNANAGSSSTGIGLGRAGARSGDSSSKLMPTNGMKSMEPIVRRTGVQGKQPVKKLVIKNFTVTPQLPKDYELETWKVLQQAVRAIQDSQPVTSSLEELYKTCENLCHQKYGDSLYKKLSVEIDSHVHKVVEGLLDNKSSQDTFLEAVHTAWTDHCRQLIMIRSIFLYLDRTFVLQTLGVTSIWEMGLDLWKKLVMNQHEIRSKVLEGILHLIDKDRGGDAISQPLVLSLLRMLTEIHMYTSVFETPFLQASRLYYHVEGETNVHRFTVPEYLRYAQERLLQETVRFEGYLDKSTRRGLISAVEGELLERWTDMLLQKGFESVMVDHNLADLKLWHDLLTRVNGLEKLSLHFGNYVKKTGKALVVDPSRDETMVEDLLKFKQEVDEVVSKCFQSSDLFLNVLKECFESFVNTRQNKPAELVAKYLDLRLRSGNKDLSDEELESTLDRVLILFRYIQGKDVFEAFYKRDLAKRLLLNKSASFDAEKSMLSKLKAECGSGFTTKLEGMFKDMDISKDIMANFRASKMHSKIGNLDLHVNVLTQGNWPTYPPAEANIPSQIFRSQEVFKEFYLSKHKGRRLMWQNSLGHSVVKAYFPAGTKELQLSLFQAIILLLFNDVGDSTLSYNDIKQQSNIEPKELGRTLQSLACGKYRVLVKHPKSKDVSEKDEFSFNKDFTASLTRIKINAIQLKETQEENASTNERIFQDRQFQVDAAIVRIMKTRKQLSHTLLISELFEQLKFAIKSTDLKKRIESLIDRDYLERDKNDQSLYKYVA</sequence>
<dbReference type="SMART" id="SM00884">
    <property type="entry name" value="Cullin_Nedd8"/>
    <property type="match status" value="1"/>
</dbReference>
<dbReference type="InterPro" id="IPR013083">
    <property type="entry name" value="Znf_RING/FYVE/PHD"/>
</dbReference>
<evidence type="ECO:0000256" key="14">
    <source>
        <dbReference type="PROSITE-ProRule" id="PRU00091"/>
    </source>
</evidence>
<feature type="region of interest" description="Disordered" evidence="17">
    <location>
        <begin position="288"/>
        <end position="320"/>
    </location>
</feature>
<dbReference type="SUPFAM" id="SSF57903">
    <property type="entry name" value="FYVE/PHD zinc finger"/>
    <property type="match status" value="1"/>
</dbReference>
<comment type="pathway">
    <text evidence="2">Protein modification; protein ubiquitination.</text>
</comment>
<dbReference type="GO" id="GO:0035091">
    <property type="term" value="F:phosphatidylinositol binding"/>
    <property type="evidence" value="ECO:0007669"/>
    <property type="project" value="InterPro"/>
</dbReference>
<dbReference type="Pfam" id="PF00790">
    <property type="entry name" value="VHS"/>
    <property type="match status" value="1"/>
</dbReference>
<evidence type="ECO:0000256" key="8">
    <source>
        <dbReference type="ARBA" id="ARBA00022753"/>
    </source>
</evidence>
<dbReference type="InterPro" id="IPR059120">
    <property type="entry name" value="Cullin-like_AB"/>
</dbReference>
<dbReference type="SUPFAM" id="SSF74788">
    <property type="entry name" value="Cullin repeat-like"/>
    <property type="match status" value="1"/>
</dbReference>
<dbReference type="SMART" id="SM00182">
    <property type="entry name" value="CULLIN"/>
    <property type="match status" value="1"/>
</dbReference>
<dbReference type="PROSITE" id="PS50069">
    <property type="entry name" value="CULLIN_2"/>
    <property type="match status" value="1"/>
</dbReference>
<evidence type="ECO:0000256" key="9">
    <source>
        <dbReference type="ARBA" id="ARBA00022771"/>
    </source>
</evidence>
<dbReference type="InterPro" id="IPR003903">
    <property type="entry name" value="UIM_dom"/>
</dbReference>
<evidence type="ECO:0000256" key="17">
    <source>
        <dbReference type="SAM" id="MobiDB-lite"/>
    </source>
</evidence>
<dbReference type="GO" id="GO:0006511">
    <property type="term" value="P:ubiquitin-dependent protein catabolic process"/>
    <property type="evidence" value="ECO:0007669"/>
    <property type="project" value="InterPro"/>
</dbReference>
<feature type="region of interest" description="Disordered" evidence="17">
    <location>
        <begin position="253"/>
        <end position="276"/>
    </location>
</feature>
<dbReference type="InterPro" id="IPR019559">
    <property type="entry name" value="Cullin_neddylation_domain"/>
</dbReference>
<feature type="compositionally biased region" description="Low complexity" evidence="17">
    <location>
        <begin position="773"/>
        <end position="782"/>
    </location>
</feature>
<evidence type="ECO:0000256" key="13">
    <source>
        <dbReference type="ARBA" id="ARBA00069613"/>
    </source>
</evidence>
<keyword evidence="12" id="KW-0832">Ubl conjugation</keyword>
<evidence type="ECO:0000256" key="12">
    <source>
        <dbReference type="ARBA" id="ARBA00022843"/>
    </source>
</evidence>
<feature type="region of interest" description="Disordered" evidence="17">
    <location>
        <begin position="710"/>
        <end position="747"/>
    </location>
</feature>
<feature type="compositionally biased region" description="Polar residues" evidence="17">
    <location>
        <begin position="465"/>
        <end position="476"/>
    </location>
</feature>
<evidence type="ECO:0000259" key="20">
    <source>
        <dbReference type="PROSITE" id="PS50179"/>
    </source>
</evidence>
<feature type="compositionally biased region" description="Low complexity" evidence="17">
    <location>
        <begin position="256"/>
        <end position="268"/>
    </location>
</feature>
<dbReference type="InterPro" id="IPR016157">
    <property type="entry name" value="Cullin_CS"/>
</dbReference>
<dbReference type="Gene3D" id="1.10.10.10">
    <property type="entry name" value="Winged helix-like DNA-binding domain superfamily/Winged helix DNA-binding domain"/>
    <property type="match status" value="1"/>
</dbReference>
<dbReference type="Pfam" id="PF10557">
    <property type="entry name" value="Cullin_Nedd8"/>
    <property type="match status" value="1"/>
</dbReference>
<dbReference type="Gene3D" id="6.10.140.100">
    <property type="match status" value="1"/>
</dbReference>
<dbReference type="InterPro" id="IPR017455">
    <property type="entry name" value="Znf_FYVE-rel"/>
</dbReference>
<dbReference type="GO" id="GO:0031625">
    <property type="term" value="F:ubiquitin protein ligase binding"/>
    <property type="evidence" value="ECO:0007669"/>
    <property type="project" value="InterPro"/>
</dbReference>
<dbReference type="GO" id="GO:0008270">
    <property type="term" value="F:zinc ion binding"/>
    <property type="evidence" value="ECO:0007669"/>
    <property type="project" value="UniProtKB-KW"/>
</dbReference>
<keyword evidence="11" id="KW-0862">Zinc</keyword>
<dbReference type="GO" id="GO:0043130">
    <property type="term" value="F:ubiquitin binding"/>
    <property type="evidence" value="ECO:0007669"/>
    <property type="project" value="InterPro"/>
</dbReference>
<dbReference type="InterPro" id="IPR016158">
    <property type="entry name" value="Cullin_homology"/>
</dbReference>
<evidence type="ECO:0000256" key="1">
    <source>
        <dbReference type="ARBA" id="ARBA00004125"/>
    </source>
</evidence>
<evidence type="ECO:0000313" key="21">
    <source>
        <dbReference type="EMBL" id="KAG0023898.1"/>
    </source>
</evidence>
<feature type="compositionally biased region" description="Low complexity" evidence="17">
    <location>
        <begin position="546"/>
        <end position="557"/>
    </location>
</feature>
<dbReference type="InterPro" id="IPR045093">
    <property type="entry name" value="Cullin"/>
</dbReference>
<evidence type="ECO:0000256" key="5">
    <source>
        <dbReference type="ARBA" id="ARBA00017753"/>
    </source>
</evidence>
<dbReference type="Gene3D" id="1.20.5.1940">
    <property type="match status" value="1"/>
</dbReference>
<dbReference type="SUPFAM" id="SSF46785">
    <property type="entry name" value="Winged helix' DNA-binding domain"/>
    <property type="match status" value="1"/>
</dbReference>
<evidence type="ECO:0000256" key="10">
    <source>
        <dbReference type="ARBA" id="ARBA00022786"/>
    </source>
</evidence>
<evidence type="ECO:0000256" key="15">
    <source>
        <dbReference type="PROSITE-ProRule" id="PRU00330"/>
    </source>
</evidence>
<gene>
    <name evidence="21" type="primary">CUL4</name>
    <name evidence="21" type="ORF">BGZ80_007429</name>
</gene>
<dbReference type="Pfam" id="PF26557">
    <property type="entry name" value="Cullin_AB"/>
    <property type="match status" value="1"/>
</dbReference>
<evidence type="ECO:0000256" key="3">
    <source>
        <dbReference type="ARBA" id="ARBA00006019"/>
    </source>
</evidence>
<feature type="compositionally biased region" description="Low complexity" evidence="17">
    <location>
        <begin position="724"/>
        <end position="747"/>
    </location>
</feature>
<dbReference type="GO" id="GO:0010008">
    <property type="term" value="C:endosome membrane"/>
    <property type="evidence" value="ECO:0007669"/>
    <property type="project" value="UniProtKB-SubCell"/>
</dbReference>
<keyword evidence="8" id="KW-0967">Endosome</keyword>
<feature type="domain" description="Cullin family profile" evidence="18">
    <location>
        <begin position="1171"/>
        <end position="1400"/>
    </location>
</feature>
<keyword evidence="7" id="KW-0479">Metal-binding</keyword>
<dbReference type="PANTHER" id="PTHR11932">
    <property type="entry name" value="CULLIN"/>
    <property type="match status" value="1"/>
</dbReference>
<dbReference type="Gene3D" id="1.25.40.90">
    <property type="match status" value="1"/>
</dbReference>
<dbReference type="GO" id="GO:0031461">
    <property type="term" value="C:cullin-RING ubiquitin ligase complex"/>
    <property type="evidence" value="ECO:0007669"/>
    <property type="project" value="InterPro"/>
</dbReference>
<proteinExistence type="inferred from homology"/>
<dbReference type="GO" id="GO:0005634">
    <property type="term" value="C:nucleus"/>
    <property type="evidence" value="ECO:0007669"/>
    <property type="project" value="UniProtKB-ARBA"/>
</dbReference>
<dbReference type="InterPro" id="IPR000306">
    <property type="entry name" value="Znf_FYVE"/>
</dbReference>
<feature type="compositionally biased region" description="Low complexity" evidence="17">
    <location>
        <begin position="639"/>
        <end position="691"/>
    </location>
</feature>
<feature type="domain" description="VHS" evidence="20">
    <location>
        <begin position="18"/>
        <end position="148"/>
    </location>
</feature>
<evidence type="ECO:0000256" key="4">
    <source>
        <dbReference type="ARBA" id="ARBA00008597"/>
    </source>
</evidence>
<accession>A0A9P6T4C2</accession>
<dbReference type="PROSITE" id="PS01256">
    <property type="entry name" value="CULLIN_1"/>
    <property type="match status" value="1"/>
</dbReference>
<dbReference type="GO" id="GO:0007034">
    <property type="term" value="P:vacuolar transport"/>
    <property type="evidence" value="ECO:0007669"/>
    <property type="project" value="UniProtKB-ARBA"/>
</dbReference>
<reference evidence="21" key="1">
    <citation type="journal article" date="2020" name="Fungal Divers.">
        <title>Resolving the Mortierellaceae phylogeny through synthesis of multi-gene phylogenetics and phylogenomics.</title>
        <authorList>
            <person name="Vandepol N."/>
            <person name="Liber J."/>
            <person name="Desiro A."/>
            <person name="Na H."/>
            <person name="Kennedy M."/>
            <person name="Barry K."/>
            <person name="Grigoriev I.V."/>
            <person name="Miller A.N."/>
            <person name="O'Donnell K."/>
            <person name="Stajich J.E."/>
            <person name="Bonito G."/>
        </authorList>
    </citation>
    <scope>NUCLEOTIDE SEQUENCE</scope>
    <source>
        <strain evidence="21">NRRL 2769</strain>
    </source>
</reference>
<dbReference type="Gene3D" id="1.20.1310.10">
    <property type="entry name" value="Cullin Repeats"/>
    <property type="match status" value="4"/>
</dbReference>
<dbReference type="SMART" id="SM00288">
    <property type="entry name" value="VHS"/>
    <property type="match status" value="1"/>
</dbReference>
<dbReference type="InterPro" id="IPR002014">
    <property type="entry name" value="VHS_dom"/>
</dbReference>
<name>A0A9P6T4C2_9FUNG</name>
<keyword evidence="9 14" id="KW-0863">Zinc-finger</keyword>
<evidence type="ECO:0000259" key="19">
    <source>
        <dbReference type="PROSITE" id="PS50178"/>
    </source>
</evidence>
<evidence type="ECO:0000313" key="22">
    <source>
        <dbReference type="Proteomes" id="UP000703661"/>
    </source>
</evidence>
<dbReference type="CDD" id="cd16979">
    <property type="entry name" value="VHS_Vps27"/>
    <property type="match status" value="1"/>
</dbReference>
<comment type="subcellular location">
    <subcellularLocation>
        <location evidence="1">Endosome membrane</location>
        <topology evidence="1">Peripheral membrane protein</topology>
        <orientation evidence="1">Cytoplasmic side</orientation>
    </subcellularLocation>
</comment>
<comment type="similarity">
    <text evidence="4">Belongs to the VPS27 family.</text>
</comment>
<dbReference type="InterPro" id="IPR016159">
    <property type="entry name" value="Cullin_repeat-like_dom_sf"/>
</dbReference>
<dbReference type="SUPFAM" id="SSF48464">
    <property type="entry name" value="ENTH/VHS domain"/>
    <property type="match status" value="1"/>
</dbReference>
<protein>
    <recommendedName>
        <fullName evidence="13">Cullin-4</fullName>
    </recommendedName>
    <alternativeName>
        <fullName evidence="5">Vacuolar protein sorting-associated protein 27</fullName>
    </alternativeName>
</protein>
<feature type="region of interest" description="Disordered" evidence="17">
    <location>
        <begin position="628"/>
        <end position="693"/>
    </location>
</feature>
<dbReference type="InterPro" id="IPR008942">
    <property type="entry name" value="ENTH_VHS"/>
</dbReference>
<dbReference type="GO" id="GO:0016192">
    <property type="term" value="P:vesicle-mediated transport"/>
    <property type="evidence" value="ECO:0007669"/>
    <property type="project" value="UniProtKB-ARBA"/>
</dbReference>
<evidence type="ECO:0000256" key="16">
    <source>
        <dbReference type="RuleBase" id="RU003829"/>
    </source>
</evidence>
<dbReference type="SMART" id="SM00726">
    <property type="entry name" value="UIM"/>
    <property type="match status" value="2"/>
</dbReference>
<dbReference type="FunFam" id="1.20.1310.10:FF:000001">
    <property type="entry name" value="Cullin 3"/>
    <property type="match status" value="1"/>
</dbReference>
<dbReference type="InterPro" id="IPR001373">
    <property type="entry name" value="Cullin_N"/>
</dbReference>
<evidence type="ECO:0000256" key="7">
    <source>
        <dbReference type="ARBA" id="ARBA00022723"/>
    </source>
</evidence>
<dbReference type="SUPFAM" id="SSF75632">
    <property type="entry name" value="Cullin homology domain"/>
    <property type="match status" value="1"/>
</dbReference>
<dbReference type="SMART" id="SM00064">
    <property type="entry name" value="FYVE"/>
    <property type="match status" value="1"/>
</dbReference>
<dbReference type="Gene3D" id="3.30.40.10">
    <property type="entry name" value="Zinc/RING finger domain, C3HC4 (zinc finger)"/>
    <property type="match status" value="1"/>
</dbReference>
<organism evidence="21 22">
    <name type="scientific">Entomortierella chlamydospora</name>
    <dbReference type="NCBI Taxonomy" id="101097"/>
    <lineage>
        <taxon>Eukaryota</taxon>
        <taxon>Fungi</taxon>
        <taxon>Fungi incertae sedis</taxon>
        <taxon>Mucoromycota</taxon>
        <taxon>Mortierellomycotina</taxon>
        <taxon>Mortierellomycetes</taxon>
        <taxon>Mortierellales</taxon>
        <taxon>Mortierellaceae</taxon>
        <taxon>Entomortierella</taxon>
    </lineage>
</organism>
<dbReference type="InterPro" id="IPR011011">
    <property type="entry name" value="Znf_FYVE_PHD"/>
</dbReference>
<dbReference type="Proteomes" id="UP000703661">
    <property type="component" value="Unassembled WGS sequence"/>
</dbReference>
<feature type="domain" description="FYVE-type" evidence="19">
    <location>
        <begin position="166"/>
        <end position="226"/>
    </location>
</feature>
<feature type="region of interest" description="Disordered" evidence="17">
    <location>
        <begin position="465"/>
        <end position="512"/>
    </location>
</feature>
<dbReference type="PROSITE" id="PS50178">
    <property type="entry name" value="ZF_FYVE"/>
    <property type="match status" value="1"/>
</dbReference>
<evidence type="ECO:0000259" key="18">
    <source>
        <dbReference type="PROSITE" id="PS50069"/>
    </source>
</evidence>
<dbReference type="EMBL" id="JAAAID010000038">
    <property type="protein sequence ID" value="KAG0023898.1"/>
    <property type="molecule type" value="Genomic_DNA"/>
</dbReference>
<evidence type="ECO:0000256" key="2">
    <source>
        <dbReference type="ARBA" id="ARBA00004906"/>
    </source>
</evidence>
<dbReference type="FunFam" id="3.30.230.130:FF:000001">
    <property type="entry name" value="Cullin 4A"/>
    <property type="match status" value="1"/>
</dbReference>
<feature type="compositionally biased region" description="Polar residues" evidence="17">
    <location>
        <begin position="525"/>
        <end position="545"/>
    </location>
</feature>
<dbReference type="FunFam" id="1.20.1310.10:FF:000004">
    <property type="entry name" value="Cullin 4B"/>
    <property type="match status" value="1"/>
</dbReference>
<dbReference type="FunFam" id="1.20.1310.10:FF:000035">
    <property type="entry name" value="Ubiquitin ligase subunit CulD, putative"/>
    <property type="match status" value="1"/>
</dbReference>
<dbReference type="Pfam" id="PF00888">
    <property type="entry name" value="Cullin"/>
    <property type="match status" value="1"/>
</dbReference>
<keyword evidence="22" id="KW-1185">Reference proteome</keyword>